<keyword evidence="2" id="KW-0547">Nucleotide-binding</keyword>
<dbReference type="InterPro" id="IPR011709">
    <property type="entry name" value="DEAD-box_helicase_OB_fold"/>
</dbReference>
<name>A0ABQ7U9L3_SOLTU</name>
<comment type="catalytic activity">
    <reaction evidence="3">
        <text>ATP + H2O = ADP + phosphate + H(+)</text>
        <dbReference type="Rhea" id="RHEA:13065"/>
        <dbReference type="ChEBI" id="CHEBI:15377"/>
        <dbReference type="ChEBI" id="CHEBI:15378"/>
        <dbReference type="ChEBI" id="CHEBI:30616"/>
        <dbReference type="ChEBI" id="CHEBI:43474"/>
        <dbReference type="ChEBI" id="CHEBI:456216"/>
        <dbReference type="EC" id="3.6.4.13"/>
    </reaction>
</comment>
<dbReference type="PANTHER" id="PTHR18934:SF213">
    <property type="entry name" value="3'-5' RNA HELICASE YTHDC2"/>
    <property type="match status" value="1"/>
</dbReference>
<feature type="compositionally biased region" description="Polar residues" evidence="4">
    <location>
        <begin position="319"/>
        <end position="334"/>
    </location>
</feature>
<dbReference type="Proteomes" id="UP000826656">
    <property type="component" value="Unassembled WGS sequence"/>
</dbReference>
<reference evidence="6 7" key="1">
    <citation type="journal article" date="2021" name="bioRxiv">
        <title>Chromosome-scale and haplotype-resolved genome assembly of a tetraploid potato cultivar.</title>
        <authorList>
            <person name="Sun H."/>
            <person name="Jiao W.-B."/>
            <person name="Krause K."/>
            <person name="Campoy J.A."/>
            <person name="Goel M."/>
            <person name="Folz-Donahue K."/>
            <person name="Kukat C."/>
            <person name="Huettel B."/>
            <person name="Schneeberger K."/>
        </authorList>
    </citation>
    <scope>NUCLEOTIDE SEQUENCE [LARGE SCALE GENOMIC DNA]</scope>
    <source>
        <strain evidence="6">SolTubOtavaFocal</strain>
        <tissue evidence="6">Leaves</tissue>
    </source>
</reference>
<keyword evidence="2" id="KW-0347">Helicase</keyword>
<evidence type="ECO:0000256" key="3">
    <source>
        <dbReference type="ARBA" id="ARBA00047984"/>
    </source>
</evidence>
<sequence>MACASDYRDPFTLPMLPNEKNKAAAAKAELASWYGGRSDQLAVVAAFEGWKSARETGQESRFCSKYFVSSGTMHMLSGMRKQLASELLRNGFIPGDGSSCNLNAQDPGILHAVLVAGLYPMVGRLLPPLKNNKKAVIETAGGDKVRLSPHSTNFKLSFQKFYEQPLIAYDEITRGDGGLLIRNCTVIGPLPLLLLATEIVVAPGNEEDDDGNDNDESDYEDADEDNGEEGNIKADLSEAHQGEKIMSSPDNTVKVTHPGKVLPEVLAASINAMGCILSYNGMSGISLLHEPVDSLTTMVSATEIGQSDPGWNNRMDMNPNISPNSFEYNGQHQRPNMHHQRGGIHVSKGSSAHRGTMQRGHSKRKRGNGPY</sequence>
<feature type="region of interest" description="Disordered" evidence="4">
    <location>
        <begin position="204"/>
        <end position="230"/>
    </location>
</feature>
<dbReference type="Pfam" id="PF07717">
    <property type="entry name" value="OB_NTP_bind"/>
    <property type="match status" value="1"/>
</dbReference>
<keyword evidence="7" id="KW-1185">Reference proteome</keyword>
<evidence type="ECO:0000256" key="4">
    <source>
        <dbReference type="SAM" id="MobiDB-lite"/>
    </source>
</evidence>
<organism evidence="6 7">
    <name type="scientific">Solanum tuberosum</name>
    <name type="common">Potato</name>
    <dbReference type="NCBI Taxonomy" id="4113"/>
    <lineage>
        <taxon>Eukaryota</taxon>
        <taxon>Viridiplantae</taxon>
        <taxon>Streptophyta</taxon>
        <taxon>Embryophyta</taxon>
        <taxon>Tracheophyta</taxon>
        <taxon>Spermatophyta</taxon>
        <taxon>Magnoliopsida</taxon>
        <taxon>eudicotyledons</taxon>
        <taxon>Gunneridae</taxon>
        <taxon>Pentapetalae</taxon>
        <taxon>asterids</taxon>
        <taxon>lamiids</taxon>
        <taxon>Solanales</taxon>
        <taxon>Solanaceae</taxon>
        <taxon>Solanoideae</taxon>
        <taxon>Solaneae</taxon>
        <taxon>Solanum</taxon>
    </lineage>
</organism>
<comment type="caution">
    <text evidence="6">The sequence shown here is derived from an EMBL/GenBank/DDBJ whole genome shotgun (WGS) entry which is preliminary data.</text>
</comment>
<keyword evidence="2" id="KW-0378">Hydrolase</keyword>
<gene>
    <name evidence="6" type="ORF">KY290_031584</name>
</gene>
<proteinExistence type="predicted"/>
<feature type="region of interest" description="Disordered" evidence="4">
    <location>
        <begin position="306"/>
        <end position="371"/>
    </location>
</feature>
<protein>
    <recommendedName>
        <fullName evidence="1">RNA helicase</fullName>
        <ecNumber evidence="1">3.6.4.13</ecNumber>
    </recommendedName>
</protein>
<accession>A0ABQ7U9L3</accession>
<evidence type="ECO:0000259" key="5">
    <source>
        <dbReference type="Pfam" id="PF07717"/>
    </source>
</evidence>
<dbReference type="PANTHER" id="PTHR18934">
    <property type="entry name" value="ATP-DEPENDENT RNA HELICASE"/>
    <property type="match status" value="1"/>
</dbReference>
<feature type="compositionally biased region" description="Acidic residues" evidence="4">
    <location>
        <begin position="205"/>
        <end position="228"/>
    </location>
</feature>
<feature type="compositionally biased region" description="Basic residues" evidence="4">
    <location>
        <begin position="360"/>
        <end position="371"/>
    </location>
</feature>
<evidence type="ECO:0000313" key="6">
    <source>
        <dbReference type="EMBL" id="KAH0743591.1"/>
    </source>
</evidence>
<feature type="domain" description="DEAD-box helicase OB fold" evidence="5">
    <location>
        <begin position="110"/>
        <end position="198"/>
    </location>
</feature>
<evidence type="ECO:0000256" key="2">
    <source>
        <dbReference type="ARBA" id="ARBA00022806"/>
    </source>
</evidence>
<dbReference type="EMBL" id="JAIVGD010000023">
    <property type="protein sequence ID" value="KAH0743591.1"/>
    <property type="molecule type" value="Genomic_DNA"/>
</dbReference>
<keyword evidence="2" id="KW-0067">ATP-binding</keyword>
<evidence type="ECO:0000256" key="1">
    <source>
        <dbReference type="ARBA" id="ARBA00012552"/>
    </source>
</evidence>
<dbReference type="EC" id="3.6.4.13" evidence="1"/>
<evidence type="ECO:0000313" key="7">
    <source>
        <dbReference type="Proteomes" id="UP000826656"/>
    </source>
</evidence>